<dbReference type="Gene3D" id="2.60.120.230">
    <property type="match status" value="2"/>
</dbReference>
<keyword evidence="1 5" id="KW-0732">Signal</keyword>
<feature type="compositionally biased region" description="Basic and acidic residues" evidence="4">
    <location>
        <begin position="70"/>
        <end position="92"/>
    </location>
</feature>
<keyword evidence="8" id="KW-1185">Reference proteome</keyword>
<feature type="region of interest" description="Disordered" evidence="4">
    <location>
        <begin position="237"/>
        <end position="258"/>
    </location>
</feature>
<feature type="domain" description="Copper type II ascorbate-dependent monooxygenase C-terminal" evidence="6">
    <location>
        <begin position="102"/>
        <end position="175"/>
    </location>
</feature>
<dbReference type="Proteomes" id="UP001164746">
    <property type="component" value="Chromosome 3"/>
</dbReference>
<dbReference type="PANTHER" id="PTHR10680">
    <property type="entry name" value="PEPTIDYL-GLYCINE ALPHA-AMIDATING MONOOXYGENASE"/>
    <property type="match status" value="1"/>
</dbReference>
<accession>A0ABY7DLS8</accession>
<evidence type="ECO:0000259" key="6">
    <source>
        <dbReference type="Pfam" id="PF03712"/>
    </source>
</evidence>
<sequence length="258" mass="29215">MESVIVFSVLVWFAVALEKPEVEELSVRMPNVVAPKPHASRDVAHHMMVYGCGQPGSNQSSWACGEMDDTSDRRGFPSGRGHGDQPRGHSDSLHSRIQTLTYQAGYYVLYTYGYIPPHTQDYHLETACDFVQNYSIFPLAYRTHAHSLGVVTSGYQVRDGRWTEIGRMSPQLPQAARCTMSSERDFPTVIGPRNEDEMCNFYILYYTAHRGRLRVQYCLRDARTFHWRDYMSNLPASASSTSGLPPFTRHDPHAAVST</sequence>
<dbReference type="EMBL" id="CP111014">
    <property type="protein sequence ID" value="WAQ98656.1"/>
    <property type="molecule type" value="Genomic_DNA"/>
</dbReference>
<keyword evidence="2" id="KW-1015">Disulfide bond</keyword>
<dbReference type="InterPro" id="IPR036939">
    <property type="entry name" value="Cu2_ascorb_mOase_N_sf"/>
</dbReference>
<dbReference type="InterPro" id="IPR014784">
    <property type="entry name" value="Cu2_ascorb_mOase-like_C"/>
</dbReference>
<keyword evidence="3" id="KW-0325">Glycoprotein</keyword>
<organism evidence="7 8">
    <name type="scientific">Mya arenaria</name>
    <name type="common">Soft-shell clam</name>
    <dbReference type="NCBI Taxonomy" id="6604"/>
    <lineage>
        <taxon>Eukaryota</taxon>
        <taxon>Metazoa</taxon>
        <taxon>Spiralia</taxon>
        <taxon>Lophotrochozoa</taxon>
        <taxon>Mollusca</taxon>
        <taxon>Bivalvia</taxon>
        <taxon>Autobranchia</taxon>
        <taxon>Heteroconchia</taxon>
        <taxon>Euheterodonta</taxon>
        <taxon>Imparidentia</taxon>
        <taxon>Neoheterodontei</taxon>
        <taxon>Myida</taxon>
        <taxon>Myoidea</taxon>
        <taxon>Myidae</taxon>
        <taxon>Mya</taxon>
    </lineage>
</organism>
<evidence type="ECO:0000256" key="3">
    <source>
        <dbReference type="ARBA" id="ARBA00023180"/>
    </source>
</evidence>
<feature type="chain" id="PRO_5045543903" evidence="5">
    <location>
        <begin position="17"/>
        <end position="258"/>
    </location>
</feature>
<evidence type="ECO:0000256" key="2">
    <source>
        <dbReference type="ARBA" id="ARBA00023157"/>
    </source>
</evidence>
<dbReference type="PANTHER" id="PTHR10680:SF14">
    <property type="entry name" value="PEPTIDYL-GLYCINE ALPHA-AMIDATING MONOOXYGENASE"/>
    <property type="match status" value="1"/>
</dbReference>
<evidence type="ECO:0000256" key="1">
    <source>
        <dbReference type="ARBA" id="ARBA00022729"/>
    </source>
</evidence>
<protein>
    <submittedName>
        <fullName evidence="7">PHM-like protein</fullName>
    </submittedName>
</protein>
<evidence type="ECO:0000256" key="5">
    <source>
        <dbReference type="SAM" id="SignalP"/>
    </source>
</evidence>
<dbReference type="Gene3D" id="2.60.120.310">
    <property type="entry name" value="Copper type II, ascorbate-dependent monooxygenase, N-terminal domain"/>
    <property type="match status" value="1"/>
</dbReference>
<dbReference type="SUPFAM" id="SSF49742">
    <property type="entry name" value="PHM/PNGase F"/>
    <property type="match status" value="2"/>
</dbReference>
<evidence type="ECO:0000256" key="4">
    <source>
        <dbReference type="SAM" id="MobiDB-lite"/>
    </source>
</evidence>
<proteinExistence type="predicted"/>
<dbReference type="InterPro" id="IPR024548">
    <property type="entry name" value="Cu2_monoox_C"/>
</dbReference>
<feature type="signal peptide" evidence="5">
    <location>
        <begin position="1"/>
        <end position="16"/>
    </location>
</feature>
<feature type="compositionally biased region" description="Basic and acidic residues" evidence="4">
    <location>
        <begin position="248"/>
        <end position="258"/>
    </location>
</feature>
<feature type="region of interest" description="Disordered" evidence="4">
    <location>
        <begin position="61"/>
        <end position="92"/>
    </location>
</feature>
<evidence type="ECO:0000313" key="7">
    <source>
        <dbReference type="EMBL" id="WAQ98656.1"/>
    </source>
</evidence>
<dbReference type="InterPro" id="IPR008977">
    <property type="entry name" value="PHM/PNGase_F_dom_sf"/>
</dbReference>
<evidence type="ECO:0000313" key="8">
    <source>
        <dbReference type="Proteomes" id="UP001164746"/>
    </source>
</evidence>
<dbReference type="Pfam" id="PF03712">
    <property type="entry name" value="Cu2_monoox_C"/>
    <property type="match status" value="1"/>
</dbReference>
<reference evidence="7" key="1">
    <citation type="submission" date="2022-11" db="EMBL/GenBank/DDBJ databases">
        <title>Centuries of genome instability and evolution in soft-shell clam transmissible cancer (bioRxiv).</title>
        <authorList>
            <person name="Hart S.F.M."/>
            <person name="Yonemitsu M.A."/>
            <person name="Giersch R.M."/>
            <person name="Beal B.F."/>
            <person name="Arriagada G."/>
            <person name="Davis B.W."/>
            <person name="Ostrander E.A."/>
            <person name="Goff S.P."/>
            <person name="Metzger M.J."/>
        </authorList>
    </citation>
    <scope>NUCLEOTIDE SEQUENCE</scope>
    <source>
        <strain evidence="7">MELC-2E11</strain>
        <tissue evidence="7">Siphon/mantle</tissue>
    </source>
</reference>
<name>A0ABY7DLS8_MYAAR</name>
<gene>
    <name evidence="7" type="ORF">MAR_023029</name>
</gene>